<evidence type="ECO:0000313" key="2">
    <source>
        <dbReference type="Proteomes" id="UP001519863"/>
    </source>
</evidence>
<dbReference type="InterPro" id="IPR010581">
    <property type="entry name" value="DUF1152"/>
</dbReference>
<keyword evidence="2" id="KW-1185">Reference proteome</keyword>
<reference evidence="1 2" key="1">
    <citation type="journal article" date="2013" name="Antonie Van Leeuwenhoek">
        <title>Actinoplanes hulinensis sp. nov., a novel actinomycete isolated from soybean root (Glycine max (L.) Merr).</title>
        <authorList>
            <person name="Shen Y."/>
            <person name="Liu C."/>
            <person name="Wang X."/>
            <person name="Zhao J."/>
            <person name="Jia F."/>
            <person name="Zhang Y."/>
            <person name="Wang L."/>
            <person name="Yang D."/>
            <person name="Xiang W."/>
        </authorList>
    </citation>
    <scope>NUCLEOTIDE SEQUENCE [LARGE SCALE GENOMIC DNA]</scope>
    <source>
        <strain evidence="1 2">NEAU-M9</strain>
    </source>
</reference>
<evidence type="ECO:0000313" key="1">
    <source>
        <dbReference type="EMBL" id="MBW6439074.1"/>
    </source>
</evidence>
<dbReference type="RefSeq" id="WP_220148242.1">
    <property type="nucleotide sequence ID" value="NZ_JAHXZI010000024.1"/>
</dbReference>
<dbReference type="Pfam" id="PF06626">
    <property type="entry name" value="DUF1152"/>
    <property type="match status" value="1"/>
</dbReference>
<organism evidence="1 2">
    <name type="scientific">Actinoplanes hulinensis</name>
    <dbReference type="NCBI Taxonomy" id="1144547"/>
    <lineage>
        <taxon>Bacteria</taxon>
        <taxon>Bacillati</taxon>
        <taxon>Actinomycetota</taxon>
        <taxon>Actinomycetes</taxon>
        <taxon>Micromonosporales</taxon>
        <taxon>Micromonosporaceae</taxon>
        <taxon>Actinoplanes</taxon>
    </lineage>
</organism>
<protein>
    <submittedName>
        <fullName evidence="1">DUF1152 domain-containing protein</fullName>
    </submittedName>
</protein>
<dbReference type="EMBL" id="JAHXZI010000024">
    <property type="protein sequence ID" value="MBW6439074.1"/>
    <property type="molecule type" value="Genomic_DNA"/>
</dbReference>
<comment type="caution">
    <text evidence="1">The sequence shown here is derived from an EMBL/GenBank/DDBJ whole genome shotgun (WGS) entry which is preliminary data.</text>
</comment>
<accession>A0ABS7BE45</accession>
<dbReference type="Proteomes" id="UP001519863">
    <property type="component" value="Unassembled WGS sequence"/>
</dbReference>
<gene>
    <name evidence="1" type="ORF">KZ829_35630</name>
</gene>
<proteinExistence type="predicted"/>
<sequence length="326" mass="34614">MKTFPGTSSGSLDVPPLFAALDGARRVLLAGAGGGFDIYAALPLAITLWNRGVAVHLANLSFTPLEMLDLDAWLAPDVALVAPATHGPEDYFPERTLARWLAAPDLPSKVYAFARTGVQPLRAAYRHLTGHLGIDAVVLIDGGTDILMRGDEAGLGTPEEDITSLAAVAGLDVPVKLVSCLGFGIDAYHGVVHSQVLENLAALDRDGGYLGALSIPSASREAALYRDAVADAQQATPMRPSIVQGQIAAATQGAFGDVQFTRRTAGSTLFVNPLMAAYFTVDLVSLANRCLYLDRIEQTADMHEVAAQIDAFRRQTTTRPPRAFPH</sequence>
<name>A0ABS7BE45_9ACTN</name>